<protein>
    <recommendedName>
        <fullName evidence="1">Rab-GAP TBC domain-containing protein</fullName>
    </recommendedName>
</protein>
<evidence type="ECO:0000259" key="1">
    <source>
        <dbReference type="Pfam" id="PF00566"/>
    </source>
</evidence>
<dbReference type="InterPro" id="IPR000195">
    <property type="entry name" value="Rab-GAP-TBC_dom"/>
</dbReference>
<comment type="caution">
    <text evidence="2">The sequence shown here is derived from an EMBL/GenBank/DDBJ whole genome shotgun (WGS) entry which is preliminary data.</text>
</comment>
<dbReference type="PANTHER" id="PTHR47219:SF20">
    <property type="entry name" value="TBC1 DOMAIN FAMILY MEMBER 2B"/>
    <property type="match status" value="1"/>
</dbReference>
<proteinExistence type="predicted"/>
<dbReference type="Proteomes" id="UP000516437">
    <property type="component" value="Chromosome 7"/>
</dbReference>
<dbReference type="OrthoDB" id="17687at2759"/>
<keyword evidence="3" id="KW-1185">Reference proteome</keyword>
<organism evidence="2 3">
    <name type="scientific">Morella rubra</name>
    <name type="common">Chinese bayberry</name>
    <dbReference type="NCBI Taxonomy" id="262757"/>
    <lineage>
        <taxon>Eukaryota</taxon>
        <taxon>Viridiplantae</taxon>
        <taxon>Streptophyta</taxon>
        <taxon>Embryophyta</taxon>
        <taxon>Tracheophyta</taxon>
        <taxon>Spermatophyta</taxon>
        <taxon>Magnoliopsida</taxon>
        <taxon>eudicotyledons</taxon>
        <taxon>Gunneridae</taxon>
        <taxon>Pentapetalae</taxon>
        <taxon>rosids</taxon>
        <taxon>fabids</taxon>
        <taxon>Fagales</taxon>
        <taxon>Myricaceae</taxon>
        <taxon>Morella</taxon>
    </lineage>
</organism>
<dbReference type="AlphaFoldDB" id="A0A6A1V5Q0"/>
<evidence type="ECO:0000313" key="2">
    <source>
        <dbReference type="EMBL" id="KAB1208001.1"/>
    </source>
</evidence>
<gene>
    <name evidence="2" type="ORF">CJ030_MR7G002563</name>
</gene>
<dbReference type="Pfam" id="PF00566">
    <property type="entry name" value="RabGAP-TBC"/>
    <property type="match status" value="1"/>
</dbReference>
<dbReference type="PANTHER" id="PTHR47219">
    <property type="entry name" value="RAB GTPASE-ACTIVATING PROTEIN 1-LIKE"/>
    <property type="match status" value="1"/>
</dbReference>
<name>A0A6A1V5Q0_9ROSI</name>
<dbReference type="InterPro" id="IPR035969">
    <property type="entry name" value="Rab-GAP_TBC_sf"/>
</dbReference>
<dbReference type="SUPFAM" id="SSF47923">
    <property type="entry name" value="Ypt/Rab-GAP domain of gyp1p"/>
    <property type="match status" value="1"/>
</dbReference>
<dbReference type="GO" id="GO:0005096">
    <property type="term" value="F:GTPase activator activity"/>
    <property type="evidence" value="ECO:0007669"/>
    <property type="project" value="TreeGrafter"/>
</dbReference>
<dbReference type="Gene3D" id="1.10.472.80">
    <property type="entry name" value="Ypt/Rab-GAP domain of gyp1p, domain 3"/>
    <property type="match status" value="1"/>
</dbReference>
<dbReference type="EMBL" id="RXIC02000025">
    <property type="protein sequence ID" value="KAB1208001.1"/>
    <property type="molecule type" value="Genomic_DNA"/>
</dbReference>
<dbReference type="GO" id="GO:0031267">
    <property type="term" value="F:small GTPase binding"/>
    <property type="evidence" value="ECO:0007669"/>
    <property type="project" value="TreeGrafter"/>
</dbReference>
<feature type="domain" description="Rab-GAP TBC" evidence="1">
    <location>
        <begin position="59"/>
        <end position="109"/>
    </location>
</feature>
<sequence>MSLSLPFSLSAWGSELNYSVGKIKRVKSSNCSSNQLGRAALRLVLPGFYRLAPTIPMTFLNVDQLVFEELMRERFPKLVNHLDCLEVQVAWISRPWFLSIFVNMLPRESGLALVTTRDAGDAITLLQSLVGSTFDNSQLVLMVCMGYIAVIESRLQEMRKKHRPAVLAVVEERSRRGRVWKDSKGLASKLYSFKHDDKDRGK</sequence>
<accession>A0A6A1V5Q0</accession>
<evidence type="ECO:0000313" key="3">
    <source>
        <dbReference type="Proteomes" id="UP000516437"/>
    </source>
</evidence>
<dbReference type="InterPro" id="IPR050302">
    <property type="entry name" value="Rab_GAP_TBC_domain"/>
</dbReference>
<reference evidence="2 3" key="1">
    <citation type="journal article" date="2019" name="Plant Biotechnol. J.">
        <title>The red bayberry genome and genetic basis of sex determination.</title>
        <authorList>
            <person name="Jia H.M."/>
            <person name="Jia H.J."/>
            <person name="Cai Q.L."/>
            <person name="Wang Y."/>
            <person name="Zhao H.B."/>
            <person name="Yang W.F."/>
            <person name="Wang G.Y."/>
            <person name="Li Y.H."/>
            <person name="Zhan D.L."/>
            <person name="Shen Y.T."/>
            <person name="Niu Q.F."/>
            <person name="Chang L."/>
            <person name="Qiu J."/>
            <person name="Zhao L."/>
            <person name="Xie H.B."/>
            <person name="Fu W.Y."/>
            <person name="Jin J."/>
            <person name="Li X.W."/>
            <person name="Jiao Y."/>
            <person name="Zhou C.C."/>
            <person name="Tu T."/>
            <person name="Chai C.Y."/>
            <person name="Gao J.L."/>
            <person name="Fan L.J."/>
            <person name="van de Weg E."/>
            <person name="Wang J.Y."/>
            <person name="Gao Z.S."/>
        </authorList>
    </citation>
    <scope>NUCLEOTIDE SEQUENCE [LARGE SCALE GENOMIC DNA]</scope>
    <source>
        <tissue evidence="2">Leaves</tissue>
    </source>
</reference>